<dbReference type="AlphaFoldDB" id="A0AAV8XJY8"/>
<accession>A0AAV8XJY8</accession>
<comment type="caution">
    <text evidence="1">The sequence shown here is derived from an EMBL/GenBank/DDBJ whole genome shotgun (WGS) entry which is preliminary data.</text>
</comment>
<keyword evidence="2" id="KW-1185">Reference proteome</keyword>
<proteinExistence type="predicted"/>
<dbReference type="InterPro" id="IPR001611">
    <property type="entry name" value="Leu-rich_rpt"/>
</dbReference>
<dbReference type="Proteomes" id="UP001162162">
    <property type="component" value="Unassembled WGS sequence"/>
</dbReference>
<protein>
    <submittedName>
        <fullName evidence="1">Uncharacterized protein</fullName>
    </submittedName>
</protein>
<dbReference type="EMBL" id="JAPWTK010000526">
    <property type="protein sequence ID" value="KAJ8938871.1"/>
    <property type="molecule type" value="Genomic_DNA"/>
</dbReference>
<reference evidence="1" key="1">
    <citation type="journal article" date="2023" name="Insect Mol. Biol.">
        <title>Genome sequencing provides insights into the evolution of gene families encoding plant cell wall-degrading enzymes in longhorned beetles.</title>
        <authorList>
            <person name="Shin N.R."/>
            <person name="Okamura Y."/>
            <person name="Kirsch R."/>
            <person name="Pauchet Y."/>
        </authorList>
    </citation>
    <scope>NUCLEOTIDE SEQUENCE</scope>
    <source>
        <strain evidence="1">AMC_N1</strain>
    </source>
</reference>
<gene>
    <name evidence="1" type="ORF">NQ318_008021</name>
</gene>
<dbReference type="PROSITE" id="PS51450">
    <property type="entry name" value="LRR"/>
    <property type="match status" value="1"/>
</dbReference>
<sequence>MRIHGMKVADCYNKDFYSFPKCISTDVEMKDTFADMDSLSTLDLSVNGLTKLPSTVLQLPSLKSLYLRQHMNINIANEWKKSSPYQAR</sequence>
<dbReference type="SUPFAM" id="SSF52058">
    <property type="entry name" value="L domain-like"/>
    <property type="match status" value="1"/>
</dbReference>
<organism evidence="1 2">
    <name type="scientific">Aromia moschata</name>
    <dbReference type="NCBI Taxonomy" id="1265417"/>
    <lineage>
        <taxon>Eukaryota</taxon>
        <taxon>Metazoa</taxon>
        <taxon>Ecdysozoa</taxon>
        <taxon>Arthropoda</taxon>
        <taxon>Hexapoda</taxon>
        <taxon>Insecta</taxon>
        <taxon>Pterygota</taxon>
        <taxon>Neoptera</taxon>
        <taxon>Endopterygota</taxon>
        <taxon>Coleoptera</taxon>
        <taxon>Polyphaga</taxon>
        <taxon>Cucujiformia</taxon>
        <taxon>Chrysomeloidea</taxon>
        <taxon>Cerambycidae</taxon>
        <taxon>Cerambycinae</taxon>
        <taxon>Callichromatini</taxon>
        <taxon>Aromia</taxon>
    </lineage>
</organism>
<evidence type="ECO:0000313" key="2">
    <source>
        <dbReference type="Proteomes" id="UP001162162"/>
    </source>
</evidence>
<dbReference type="Gene3D" id="3.80.10.10">
    <property type="entry name" value="Ribonuclease Inhibitor"/>
    <property type="match status" value="1"/>
</dbReference>
<name>A0AAV8XJY8_9CUCU</name>
<evidence type="ECO:0000313" key="1">
    <source>
        <dbReference type="EMBL" id="KAJ8938871.1"/>
    </source>
</evidence>
<dbReference type="InterPro" id="IPR032675">
    <property type="entry name" value="LRR_dom_sf"/>
</dbReference>